<feature type="domain" description="Bacterial Ig" evidence="4">
    <location>
        <begin position="1309"/>
        <end position="1392"/>
    </location>
</feature>
<feature type="domain" description="Bacterial Ig" evidence="4">
    <location>
        <begin position="1137"/>
        <end position="1220"/>
    </location>
</feature>
<feature type="domain" description="Bacterial Ig" evidence="4">
    <location>
        <begin position="1395"/>
        <end position="1478"/>
    </location>
</feature>
<evidence type="ECO:0000256" key="2">
    <source>
        <dbReference type="SAM" id="MobiDB-lite"/>
    </source>
</evidence>
<dbReference type="InterPro" id="IPR041498">
    <property type="entry name" value="Big_6"/>
</dbReference>
<feature type="domain" description="Bacterial Ig" evidence="4">
    <location>
        <begin position="1051"/>
        <end position="1134"/>
    </location>
</feature>
<comment type="caution">
    <text evidence="5">The sequence shown here is derived from an EMBL/GenBank/DDBJ whole genome shotgun (WGS) entry which is preliminary data.</text>
</comment>
<feature type="region of interest" description="Disordered" evidence="2">
    <location>
        <begin position="224"/>
        <end position="254"/>
    </location>
</feature>
<dbReference type="Proteomes" id="UP001152302">
    <property type="component" value="Unassembled WGS sequence"/>
</dbReference>
<feature type="domain" description="Bacterial Ig" evidence="4">
    <location>
        <begin position="1909"/>
        <end position="1992"/>
    </location>
</feature>
<feature type="compositionally biased region" description="Polar residues" evidence="2">
    <location>
        <begin position="92"/>
        <end position="119"/>
    </location>
</feature>
<organism evidence="5 6">
    <name type="scientific">Staphylococcus equorum</name>
    <dbReference type="NCBI Taxonomy" id="246432"/>
    <lineage>
        <taxon>Bacteria</taxon>
        <taxon>Bacillati</taxon>
        <taxon>Bacillota</taxon>
        <taxon>Bacilli</taxon>
        <taxon>Bacillales</taxon>
        <taxon>Staphylococcaceae</taxon>
        <taxon>Staphylococcus</taxon>
    </lineage>
</organism>
<name>A0A9X4L8E4_9STAP</name>
<feature type="domain" description="Bacterial Ig" evidence="4">
    <location>
        <begin position="1826"/>
        <end position="1906"/>
    </location>
</feature>
<feature type="compositionally biased region" description="Basic and acidic residues" evidence="2">
    <location>
        <begin position="150"/>
        <end position="168"/>
    </location>
</feature>
<dbReference type="NCBIfam" id="TIGR01168">
    <property type="entry name" value="YSIRK_signal"/>
    <property type="match status" value="1"/>
</dbReference>
<dbReference type="EMBL" id="JAMBPX010000001">
    <property type="protein sequence ID" value="MDG0858144.1"/>
    <property type="molecule type" value="Genomic_DNA"/>
</dbReference>
<accession>A0A9X4L8E4</accession>
<proteinExistence type="predicted"/>
<feature type="domain" description="Bacterial Ig" evidence="4">
    <location>
        <begin position="879"/>
        <end position="962"/>
    </location>
</feature>
<reference evidence="5" key="1">
    <citation type="submission" date="2022-05" db="EMBL/GenBank/DDBJ databases">
        <title>Comparative genomics of Staphylococcus equorum isolates.</title>
        <authorList>
            <person name="Luelf R.H."/>
        </authorList>
    </citation>
    <scope>NUCLEOTIDE SEQUENCE</scope>
    <source>
        <strain evidence="5">TMW 2.2343</strain>
    </source>
</reference>
<feature type="domain" description="Bacterial Ig" evidence="4">
    <location>
        <begin position="1481"/>
        <end position="1564"/>
    </location>
</feature>
<feature type="domain" description="Bacterial Ig" evidence="4">
    <location>
        <begin position="1653"/>
        <end position="1736"/>
    </location>
</feature>
<feature type="non-terminal residue" evidence="5">
    <location>
        <position position="2165"/>
    </location>
</feature>
<feature type="region of interest" description="Disordered" evidence="2">
    <location>
        <begin position="69"/>
        <end position="168"/>
    </location>
</feature>
<dbReference type="InterPro" id="IPR005877">
    <property type="entry name" value="YSIRK_signal_dom"/>
</dbReference>
<evidence type="ECO:0000313" key="5">
    <source>
        <dbReference type="EMBL" id="MDG0858144.1"/>
    </source>
</evidence>
<dbReference type="InterPro" id="IPR013783">
    <property type="entry name" value="Ig-like_fold"/>
</dbReference>
<dbReference type="Gene3D" id="2.60.40.10">
    <property type="entry name" value="Immunoglobulins"/>
    <property type="match status" value="15"/>
</dbReference>
<feature type="domain" description="Bacterial Ig" evidence="4">
    <location>
        <begin position="965"/>
        <end position="1048"/>
    </location>
</feature>
<dbReference type="Pfam" id="PF04650">
    <property type="entry name" value="YSIRK_signal"/>
    <property type="match status" value="1"/>
</dbReference>
<dbReference type="NCBIfam" id="NF033510">
    <property type="entry name" value="Ca_tandemer"/>
    <property type="match status" value="14"/>
</dbReference>
<evidence type="ECO:0000313" key="6">
    <source>
        <dbReference type="Proteomes" id="UP001152302"/>
    </source>
</evidence>
<evidence type="ECO:0000256" key="1">
    <source>
        <dbReference type="ARBA" id="ARBA00022729"/>
    </source>
</evidence>
<sequence length="2165" mass="227180">MKNNHDLTPNRMNKYAIRKLSVGTASLLVGSVLVFGISNDANAAENDLSKDSKALSINVNEEDNHLVDTEKANSNEQNPVNDFSESHDIHNDNLNTSDSASEQSVGENKPIVNNTAEIDTSNKEREVAVNTNKNKVTDNKDNNNNTSNVIEKEIEESKANKTNEENSEIVKTENKIKAAHNFDNSSQKFENRETDDIAEKTTINQSEAQNREDISHVANNTSTKLEAKNEVNTQSENIKPASENNVPDRNNTESVLNTKESNNAVAKVRNKRSIINRRTSSKAMTEDSAVEALEYSDNYTFQTLIFDPESLVKNRVLNSKTIPFEIHSYMTGANSGDRYKINLQLDPIIANHVTRITVNPAGRTSPVQFVRLSNKQGRLTNIWQVNFIRANNGLFGGGEILSQYTASNGVIYLDTTVKNILNSMKNKNEKLNYLIYVKDNSENKKIQTSETSGYFLTAAEREINNIPPSQSTNANNSFKASSGTVQYDSKIGNFGGAIIDQQILKNGIFNYRGKIMDAGLYKQWTYHYQIDPALLPYIGSIELHKQDFRGIYGFDKKYYAANKVATLRVDSKGRGSITHSDLNQLIEFNNALPETVGIRIVIKYNQSPNNILTRNASYDQNGNLISSTTQVKEDFAFYGYFTDRNGGIINNTFGSATYYIQDIDKDGLTDNYEIHNSHSDPFNGDTDRDGKNDGDEVLRYQTSPLVGKPIVNDITTEDTIIKGDVPLDKSAARQKVKILNPNGKVIRQGTLNKNGTFSFSVSKLPPGKYKVAIESPNYRNAEINTFNVIDMKALLKPAIAPVNDQNTSLQVNGVEGSTIVVKDNNNNVIGTIVLGKGETTKSLQLNQPLKAGTVLTATATKNGKTSYASDPVTVTDVTAPVAPMVNEVTSEGTQVTGTGESGSTITVKLPDGSVVTGVADDQGNYVIDIPTTVDLVGNEELVVTSTDGASNVSPETRVTVKDTTAPVAPTVNEVTSEGAQITGTGEPSSTIKVKLPDGSVVTGVADDQGNYAIDIPTTVDLVGNEELVVTSTDGAGNVSPKTKVTVTDVTAPVAPTVNEVTSEGTQVTGTGEAGSTITVKFPDGSVVTGVADDQGNYAIDIPTNIDLVGNEELVVTSTDGAGNVSLETKITVTDATAPIAPSVTEVTSEETQVTGTGEAGSTITVKFPDGSVVTDTADNQGNYAIDIPTNIDLVGNEELVVTSTDRAGNVSPEAKVTVTDVKAPVSPTVSEVTSEGAQVTGTGEAGSTITVKFPDGSVVTGTADNQGNYAIDIPTNIDLVGNEEFVVTSTDGAGNVSPEAKVTVTDVTAPVSPTVSEVTSEGAQVTGTGEPGSTITVKFPDGSTVTGTVDKQGNYAIDLPIDKKLNGNEELVVTSTDGAGNVSPETRLTVKDVTAPVAPMVNEVTSEGTQVTGTGEASSTITVKFPDGNVVTGTVDDQGNYAIDIPTNIDLVGNEELVVTSTDGAGNVSPETKITVTDATAPIAPSVTEVTSEETQVTGIGEAGSTITVKFPDGSTVTGTVDDQGNYAIDIPTNVDLLGNEELVVTSTDGAGNVSPETRVTVKDATAPVAPTVNEVTSEGTQVSGTGEAGSTITVKFPDGSVITGTADNQGNYVIDLPVDKKLNGNEEIVVTSTDEAGNVSPETGLIVKDTTAPEAPTVNEVTSEGTQVTGTGEPGSKITVKLPDGSVVTGTVDNQGNYVIDLPVDKKLNGNEELVVTSTDASGNVSPETKVTVKDVTVPVAPTVNEVTSEGAQVSGTGEVGSTITVKFPDGSVVTGTADNQGNYVIDIPTNVDLVGNEELVVTSTDASGNVSPETKVTVKDVTVPVAPTVNEVTSEGTQVTGEPGSKITVKFPDGSVVTGTADDQGNYEIDIPTNVDLVGNEELVVTSTDRAGNVSSETRTTVKDATAPVAPTVNEVTSEDSQVTGTSEPGSTITVKFPDGSVVTGTVDDQGNYAIDIPINVDLVGNEEIVVTSTDVSGNVSPETRLTVKDTTAPDAPTVNEVTSEGAQVIGTGEAGSTITVKLPDGSVVTGTVDSQGNYAIDLPVDKKLNGNEELVITSTDGAGNVSPETKVTVTDVTSPNAPTVNEVTSEGTQVTGTGEAGSTITVKFPDGSVVTGVADDQGNYAIDIPTNVDLVGNEELVVTSTDGAGNVSPETKVTVTDA</sequence>
<gene>
    <name evidence="5" type="ORF">M4L21_02300</name>
</gene>
<dbReference type="RefSeq" id="WP_277580134.1">
    <property type="nucleotide sequence ID" value="NZ_JAMBPV010000001.1"/>
</dbReference>
<protein>
    <submittedName>
        <fullName evidence="5">Ig-like domain-containing protein</fullName>
    </submittedName>
</protein>
<evidence type="ECO:0000259" key="4">
    <source>
        <dbReference type="Pfam" id="PF17936"/>
    </source>
</evidence>
<feature type="domain" description="Bacterial Ig" evidence="4">
    <location>
        <begin position="2082"/>
        <end position="2164"/>
    </location>
</feature>
<feature type="domain" description="Bacterial Ig" evidence="4">
    <location>
        <begin position="1567"/>
        <end position="1650"/>
    </location>
</feature>
<feature type="domain" description="Bacterial Ig" evidence="4">
    <location>
        <begin position="1995"/>
        <end position="2078"/>
    </location>
</feature>
<feature type="domain" description="YSIRK Gram-positive signal peptide" evidence="3">
    <location>
        <begin position="10"/>
        <end position="35"/>
    </location>
</feature>
<feature type="domain" description="Bacterial Ig" evidence="4">
    <location>
        <begin position="1740"/>
        <end position="1822"/>
    </location>
</feature>
<feature type="domain" description="Bacterial Ig" evidence="4">
    <location>
        <begin position="1223"/>
        <end position="1306"/>
    </location>
</feature>
<keyword evidence="1" id="KW-0732">Signal</keyword>
<evidence type="ECO:0000259" key="3">
    <source>
        <dbReference type="Pfam" id="PF04650"/>
    </source>
</evidence>
<feature type="compositionally biased region" description="Polar residues" evidence="2">
    <location>
        <begin position="74"/>
        <end position="83"/>
    </location>
</feature>
<dbReference type="Pfam" id="PF17936">
    <property type="entry name" value="Big_6"/>
    <property type="match status" value="15"/>
</dbReference>